<protein>
    <submittedName>
        <fullName evidence="2">Uncharacterized protein</fullName>
    </submittedName>
</protein>
<evidence type="ECO:0000313" key="3">
    <source>
        <dbReference type="Proteomes" id="UP001412067"/>
    </source>
</evidence>
<evidence type="ECO:0000256" key="1">
    <source>
        <dbReference type="SAM" id="MobiDB-lite"/>
    </source>
</evidence>
<name>A0ABR2M3D0_9ASPA</name>
<gene>
    <name evidence="2" type="ORF">KSP40_PGU010018</name>
</gene>
<dbReference type="SMART" id="SM00726">
    <property type="entry name" value="UIM"/>
    <property type="match status" value="1"/>
</dbReference>
<dbReference type="PROSITE" id="PS50330">
    <property type="entry name" value="UIM"/>
    <property type="match status" value="1"/>
</dbReference>
<comment type="caution">
    <text evidence="2">The sequence shown here is derived from an EMBL/GenBank/DDBJ whole genome shotgun (WGS) entry which is preliminary data.</text>
</comment>
<feature type="compositionally biased region" description="Basic and acidic residues" evidence="1">
    <location>
        <begin position="23"/>
        <end position="40"/>
    </location>
</feature>
<sequence>MADRDDEELQMALRMSLQGSPPEAKRSKPRESAEESVDARNRRLQRELLASAAEKRMKAVETTVTTTLLVSATEEVAENSVVTSVGSSSLRAEVAFEPLDESVEGGGRMELDIGVQLSLKETDQLFSMIFGNGVSKNILLQWCNQGIRGLLICPLFTIDACRRLSWKALI</sequence>
<dbReference type="Proteomes" id="UP001412067">
    <property type="component" value="Unassembled WGS sequence"/>
</dbReference>
<proteinExistence type="predicted"/>
<keyword evidence="3" id="KW-1185">Reference proteome</keyword>
<dbReference type="EMBL" id="JBBWWR010000012">
    <property type="protein sequence ID" value="KAK8958411.1"/>
    <property type="molecule type" value="Genomic_DNA"/>
</dbReference>
<accession>A0ABR2M3D0</accession>
<evidence type="ECO:0000313" key="2">
    <source>
        <dbReference type="EMBL" id="KAK8958411.1"/>
    </source>
</evidence>
<dbReference type="InterPro" id="IPR003903">
    <property type="entry name" value="UIM_dom"/>
</dbReference>
<organism evidence="2 3">
    <name type="scientific">Platanthera guangdongensis</name>
    <dbReference type="NCBI Taxonomy" id="2320717"/>
    <lineage>
        <taxon>Eukaryota</taxon>
        <taxon>Viridiplantae</taxon>
        <taxon>Streptophyta</taxon>
        <taxon>Embryophyta</taxon>
        <taxon>Tracheophyta</taxon>
        <taxon>Spermatophyta</taxon>
        <taxon>Magnoliopsida</taxon>
        <taxon>Liliopsida</taxon>
        <taxon>Asparagales</taxon>
        <taxon>Orchidaceae</taxon>
        <taxon>Orchidoideae</taxon>
        <taxon>Orchideae</taxon>
        <taxon>Orchidinae</taxon>
        <taxon>Platanthera</taxon>
    </lineage>
</organism>
<reference evidence="2 3" key="1">
    <citation type="journal article" date="2022" name="Nat. Plants">
        <title>Genomes of leafy and leafless Platanthera orchids illuminate the evolution of mycoheterotrophy.</title>
        <authorList>
            <person name="Li M.H."/>
            <person name="Liu K.W."/>
            <person name="Li Z."/>
            <person name="Lu H.C."/>
            <person name="Ye Q.L."/>
            <person name="Zhang D."/>
            <person name="Wang J.Y."/>
            <person name="Li Y.F."/>
            <person name="Zhong Z.M."/>
            <person name="Liu X."/>
            <person name="Yu X."/>
            <person name="Liu D.K."/>
            <person name="Tu X.D."/>
            <person name="Liu B."/>
            <person name="Hao Y."/>
            <person name="Liao X.Y."/>
            <person name="Jiang Y.T."/>
            <person name="Sun W.H."/>
            <person name="Chen J."/>
            <person name="Chen Y.Q."/>
            <person name="Ai Y."/>
            <person name="Zhai J.W."/>
            <person name="Wu S.S."/>
            <person name="Zhou Z."/>
            <person name="Hsiao Y.Y."/>
            <person name="Wu W.L."/>
            <person name="Chen Y.Y."/>
            <person name="Lin Y.F."/>
            <person name="Hsu J.L."/>
            <person name="Li C.Y."/>
            <person name="Wang Z.W."/>
            <person name="Zhao X."/>
            <person name="Zhong W.Y."/>
            <person name="Ma X.K."/>
            <person name="Ma L."/>
            <person name="Huang J."/>
            <person name="Chen G.Z."/>
            <person name="Huang M.Z."/>
            <person name="Huang L."/>
            <person name="Peng D.H."/>
            <person name="Luo Y.B."/>
            <person name="Zou S.Q."/>
            <person name="Chen S.P."/>
            <person name="Lan S."/>
            <person name="Tsai W.C."/>
            <person name="Van de Peer Y."/>
            <person name="Liu Z.J."/>
        </authorList>
    </citation>
    <scope>NUCLEOTIDE SEQUENCE [LARGE SCALE GENOMIC DNA]</scope>
    <source>
        <strain evidence="2">Lor288</strain>
    </source>
</reference>
<feature type="region of interest" description="Disordered" evidence="1">
    <location>
        <begin position="1"/>
        <end position="40"/>
    </location>
</feature>